<proteinExistence type="predicted"/>
<evidence type="ECO:0000313" key="3">
    <source>
        <dbReference type="Proteomes" id="UP000005707"/>
    </source>
</evidence>
<evidence type="ECO:0000256" key="1">
    <source>
        <dbReference type="SAM" id="Phobius"/>
    </source>
</evidence>
<protein>
    <submittedName>
        <fullName evidence="2">Uncharacterized protein</fullName>
    </submittedName>
</protein>
<evidence type="ECO:0000313" key="2">
    <source>
        <dbReference type="EMBL" id="ERJ11045.1"/>
    </source>
</evidence>
<comment type="caution">
    <text evidence="2">The sequence shown here is derived from an EMBL/GenBank/DDBJ whole genome shotgun (WGS) entry which is preliminary data.</text>
</comment>
<keyword evidence="1" id="KW-0472">Membrane</keyword>
<reference evidence="2 3" key="2">
    <citation type="journal article" date="2013" name="PLoS ONE">
        <title>INDIGO - INtegrated Data Warehouse of MIcrobial GenOmes with Examples from the Red Sea Extremophiles.</title>
        <authorList>
            <person name="Alam I."/>
            <person name="Antunes A."/>
            <person name="Kamau A.A."/>
            <person name="Ba Alawi W."/>
            <person name="Kalkatawi M."/>
            <person name="Stingl U."/>
            <person name="Bajic V.B."/>
        </authorList>
    </citation>
    <scope>NUCLEOTIDE SEQUENCE [LARGE SCALE GENOMIC DNA]</scope>
    <source>
        <strain evidence="2 3">SSD-17B</strain>
    </source>
</reference>
<dbReference type="Proteomes" id="UP000005707">
    <property type="component" value="Unassembled WGS sequence"/>
</dbReference>
<organism evidence="2 3">
    <name type="scientific">Haloplasma contractile SSD-17B</name>
    <dbReference type="NCBI Taxonomy" id="1033810"/>
    <lineage>
        <taxon>Bacteria</taxon>
        <taxon>Bacillati</taxon>
        <taxon>Mycoplasmatota</taxon>
        <taxon>Mollicutes</taxon>
        <taxon>Haloplasmatales</taxon>
        <taxon>Haloplasmataceae</taxon>
        <taxon>Haloplasma</taxon>
    </lineage>
</organism>
<keyword evidence="3" id="KW-1185">Reference proteome</keyword>
<dbReference type="EMBL" id="AFNU02000018">
    <property type="protein sequence ID" value="ERJ11045.1"/>
    <property type="molecule type" value="Genomic_DNA"/>
</dbReference>
<feature type="transmembrane region" description="Helical" evidence="1">
    <location>
        <begin position="36"/>
        <end position="57"/>
    </location>
</feature>
<name>U2FDJ5_9MOLU</name>
<reference evidence="2 3" key="1">
    <citation type="journal article" date="2011" name="J. Bacteriol.">
        <title>Genome sequence of Haloplasma contractile, an unusual contractile bacterium from a deep-sea anoxic brine lake.</title>
        <authorList>
            <person name="Antunes A."/>
            <person name="Alam I."/>
            <person name="El Dorry H."/>
            <person name="Siam R."/>
            <person name="Robertson A."/>
            <person name="Bajic V.B."/>
            <person name="Stingl U."/>
        </authorList>
    </citation>
    <scope>NUCLEOTIDE SEQUENCE [LARGE SCALE GENOMIC DNA]</scope>
    <source>
        <strain evidence="2 3">SSD-17B</strain>
    </source>
</reference>
<keyword evidence="1" id="KW-1133">Transmembrane helix</keyword>
<dbReference type="AlphaFoldDB" id="U2FDJ5"/>
<sequence length="60" mass="6685">MGRSCSILSTSYIKASLDLGTKKQDINNYKIPCTQLILLVLLFTGRVLLVALIKSLMFTH</sequence>
<accession>U2FDJ5</accession>
<dbReference type="InParanoid" id="U2FDJ5"/>
<keyword evidence="1" id="KW-0812">Transmembrane</keyword>
<gene>
    <name evidence="2" type="ORF">HLPCO_002936</name>
</gene>